<keyword evidence="3" id="KW-1185">Reference proteome</keyword>
<feature type="chain" id="PRO_5021968497" description="Infection structure specific protein" evidence="1">
    <location>
        <begin position="21"/>
        <end position="206"/>
    </location>
</feature>
<gene>
    <name evidence="2" type="ORF">FHL15_004862</name>
</gene>
<proteinExistence type="predicted"/>
<dbReference type="AlphaFoldDB" id="A0A553I1L9"/>
<protein>
    <recommendedName>
        <fullName evidence="4">Infection structure specific protein</fullName>
    </recommendedName>
</protein>
<evidence type="ECO:0000256" key="1">
    <source>
        <dbReference type="SAM" id="SignalP"/>
    </source>
</evidence>
<accession>A0A553I1L9</accession>
<comment type="caution">
    <text evidence="2">The sequence shown here is derived from an EMBL/GenBank/DDBJ whole genome shotgun (WGS) entry which is preliminary data.</text>
</comment>
<name>A0A553I1L9_9PEZI</name>
<evidence type="ECO:0000313" key="2">
    <source>
        <dbReference type="EMBL" id="TRX94094.1"/>
    </source>
</evidence>
<evidence type="ECO:0008006" key="4">
    <source>
        <dbReference type="Google" id="ProtNLM"/>
    </source>
</evidence>
<dbReference type="OrthoDB" id="4730402at2759"/>
<evidence type="ECO:0000313" key="3">
    <source>
        <dbReference type="Proteomes" id="UP000319160"/>
    </source>
</evidence>
<feature type="signal peptide" evidence="1">
    <location>
        <begin position="1"/>
        <end position="20"/>
    </location>
</feature>
<dbReference type="Proteomes" id="UP000319160">
    <property type="component" value="Unassembled WGS sequence"/>
</dbReference>
<keyword evidence="1" id="KW-0732">Signal</keyword>
<dbReference type="EMBL" id="VFLP01000024">
    <property type="protein sequence ID" value="TRX94094.1"/>
    <property type="molecule type" value="Genomic_DNA"/>
</dbReference>
<sequence length="206" mass="20666">MYTTKTLSFLAALGAGTSVAQQFTPAPTCDQFAAELIAPAPTAPPEIQSFLDSHQTAAPAPGAILSDPKAYVSSLCALAVDLPQSVLPEFSEWGASLLSFSGDRIVTYDEVVTECITTGTAASSIISYLHSIVSHPDDLCKDDTATPTGGNGTASVTITPYPTATPTGNGTNPGTTSIPVAAAARPAGLPIGAAAMGGVIGAAMLL</sequence>
<reference evidence="3" key="1">
    <citation type="submission" date="2019-06" db="EMBL/GenBank/DDBJ databases">
        <title>Draft genome sequence of the griseofulvin-producing fungus Xylaria cubensis strain G536.</title>
        <authorList>
            <person name="Mead M.E."/>
            <person name="Raja H.A."/>
            <person name="Steenwyk J.L."/>
            <person name="Knowles S.L."/>
            <person name="Oberlies N.H."/>
            <person name="Rokas A."/>
        </authorList>
    </citation>
    <scope>NUCLEOTIDE SEQUENCE [LARGE SCALE GENOMIC DNA]</scope>
    <source>
        <strain evidence="3">G536</strain>
    </source>
</reference>
<organism evidence="2 3">
    <name type="scientific">Xylaria flabelliformis</name>
    <dbReference type="NCBI Taxonomy" id="2512241"/>
    <lineage>
        <taxon>Eukaryota</taxon>
        <taxon>Fungi</taxon>
        <taxon>Dikarya</taxon>
        <taxon>Ascomycota</taxon>
        <taxon>Pezizomycotina</taxon>
        <taxon>Sordariomycetes</taxon>
        <taxon>Xylariomycetidae</taxon>
        <taxon>Xylariales</taxon>
        <taxon>Xylariaceae</taxon>
        <taxon>Xylaria</taxon>
    </lineage>
</organism>